<keyword evidence="4" id="KW-1185">Reference proteome</keyword>
<dbReference type="AlphaFoldDB" id="A0A6A1UH64"/>
<keyword evidence="1" id="KW-0245">EGF-like domain</keyword>
<sequence>MKEDLFNFSFAYLDNPVKFNRSVSVVFDWVIGNDTCVNAQTRLDYACGGHNTCYNSDNSNGYRCKCEEGYDGNPYLPDGCQDRSSDEISCDGDGLHRVSDIDEWKTRSPCKIRIKYAGMLLVATTVLVKRSTKPINDRYMELQVAVLRSTSLGLSVLHWERI</sequence>
<keyword evidence="3" id="KW-0418">Kinase</keyword>
<name>A0A6A1UH64_9ROSI</name>
<feature type="domain" description="EGF-like" evidence="2">
    <location>
        <begin position="32"/>
        <end position="81"/>
    </location>
</feature>
<dbReference type="Proteomes" id="UP000516437">
    <property type="component" value="Unassembled WGS sequence"/>
</dbReference>
<keyword evidence="3" id="KW-0675">Receptor</keyword>
<dbReference type="OrthoDB" id="1001427at2759"/>
<evidence type="ECO:0000259" key="2">
    <source>
        <dbReference type="PROSITE" id="PS50026"/>
    </source>
</evidence>
<gene>
    <name evidence="3" type="ORF">CJ030_MR0G009574</name>
</gene>
<keyword evidence="1" id="KW-1015">Disulfide bond</keyword>
<evidence type="ECO:0000256" key="1">
    <source>
        <dbReference type="PROSITE-ProRule" id="PRU00076"/>
    </source>
</evidence>
<dbReference type="InterPro" id="IPR000742">
    <property type="entry name" value="EGF"/>
</dbReference>
<evidence type="ECO:0000313" key="4">
    <source>
        <dbReference type="Proteomes" id="UP000516437"/>
    </source>
</evidence>
<dbReference type="EMBL" id="RXIC02000401">
    <property type="protein sequence ID" value="KAB1199894.1"/>
    <property type="molecule type" value="Genomic_DNA"/>
</dbReference>
<accession>A0A6A1UH64</accession>
<reference evidence="3 4" key="1">
    <citation type="journal article" date="2019" name="Plant Biotechnol. J.">
        <title>The red bayberry genome and genetic basis of sex determination.</title>
        <authorList>
            <person name="Jia H.M."/>
            <person name="Jia H.J."/>
            <person name="Cai Q.L."/>
            <person name="Wang Y."/>
            <person name="Zhao H.B."/>
            <person name="Yang W.F."/>
            <person name="Wang G.Y."/>
            <person name="Li Y.H."/>
            <person name="Zhan D.L."/>
            <person name="Shen Y.T."/>
            <person name="Niu Q.F."/>
            <person name="Chang L."/>
            <person name="Qiu J."/>
            <person name="Zhao L."/>
            <person name="Xie H.B."/>
            <person name="Fu W.Y."/>
            <person name="Jin J."/>
            <person name="Li X.W."/>
            <person name="Jiao Y."/>
            <person name="Zhou C.C."/>
            <person name="Tu T."/>
            <person name="Chai C.Y."/>
            <person name="Gao J.L."/>
            <person name="Fan L.J."/>
            <person name="van de Weg E."/>
            <person name="Wang J.Y."/>
            <person name="Gao Z.S."/>
        </authorList>
    </citation>
    <scope>NUCLEOTIDE SEQUENCE [LARGE SCALE GENOMIC DNA]</scope>
    <source>
        <tissue evidence="3">Leaves</tissue>
    </source>
</reference>
<comment type="caution">
    <text evidence="3">The sequence shown here is derived from an EMBL/GenBank/DDBJ whole genome shotgun (WGS) entry which is preliminary data.</text>
</comment>
<dbReference type="PANTHER" id="PTHR33491">
    <property type="entry name" value="OSJNBA0016N04.9 PROTEIN"/>
    <property type="match status" value="1"/>
</dbReference>
<comment type="caution">
    <text evidence="1">Lacks conserved residue(s) required for the propagation of feature annotation.</text>
</comment>
<keyword evidence="3" id="KW-0808">Transferase</keyword>
<organism evidence="3 4">
    <name type="scientific">Morella rubra</name>
    <name type="common">Chinese bayberry</name>
    <dbReference type="NCBI Taxonomy" id="262757"/>
    <lineage>
        <taxon>Eukaryota</taxon>
        <taxon>Viridiplantae</taxon>
        <taxon>Streptophyta</taxon>
        <taxon>Embryophyta</taxon>
        <taxon>Tracheophyta</taxon>
        <taxon>Spermatophyta</taxon>
        <taxon>Magnoliopsida</taxon>
        <taxon>eudicotyledons</taxon>
        <taxon>Gunneridae</taxon>
        <taxon>Pentapetalae</taxon>
        <taxon>rosids</taxon>
        <taxon>fabids</taxon>
        <taxon>Fagales</taxon>
        <taxon>Myricaceae</taxon>
        <taxon>Morella</taxon>
    </lineage>
</organism>
<dbReference type="PROSITE" id="PS50026">
    <property type="entry name" value="EGF_3"/>
    <property type="match status" value="1"/>
</dbReference>
<feature type="disulfide bond" evidence="1">
    <location>
        <begin position="47"/>
        <end position="64"/>
    </location>
</feature>
<evidence type="ECO:0000313" key="3">
    <source>
        <dbReference type="EMBL" id="KAB1199894.1"/>
    </source>
</evidence>
<protein>
    <submittedName>
        <fullName evidence="3">Wall-associated receptor kinase 2</fullName>
    </submittedName>
</protein>
<dbReference type="GO" id="GO:0016301">
    <property type="term" value="F:kinase activity"/>
    <property type="evidence" value="ECO:0007669"/>
    <property type="project" value="UniProtKB-KW"/>
</dbReference>
<proteinExistence type="predicted"/>